<dbReference type="SUPFAM" id="SSF143422">
    <property type="entry name" value="Transposase IS200-like"/>
    <property type="match status" value="1"/>
</dbReference>
<dbReference type="GO" id="GO:0004803">
    <property type="term" value="F:transposase activity"/>
    <property type="evidence" value="ECO:0007669"/>
    <property type="project" value="InterPro"/>
</dbReference>
<evidence type="ECO:0000313" key="2">
    <source>
        <dbReference type="EMBL" id="KKQ18870.1"/>
    </source>
</evidence>
<gene>
    <name evidence="2" type="ORF">US31_C0001G0057</name>
</gene>
<dbReference type="PANTHER" id="PTHR34322:SF2">
    <property type="entry name" value="TRANSPOSASE IS200-LIKE DOMAIN-CONTAINING PROTEIN"/>
    <property type="match status" value="1"/>
</dbReference>
<evidence type="ECO:0000259" key="1">
    <source>
        <dbReference type="SMART" id="SM01321"/>
    </source>
</evidence>
<feature type="domain" description="Transposase IS200-like" evidence="1">
    <location>
        <begin position="8"/>
        <end position="155"/>
    </location>
</feature>
<protein>
    <recommendedName>
        <fullName evidence="1">Transposase IS200-like domain-containing protein</fullName>
    </recommendedName>
</protein>
<evidence type="ECO:0000313" key="3">
    <source>
        <dbReference type="Proteomes" id="UP000034508"/>
    </source>
</evidence>
<dbReference type="InterPro" id="IPR002686">
    <property type="entry name" value="Transposase_17"/>
</dbReference>
<proteinExistence type="predicted"/>
<organism evidence="2 3">
    <name type="scientific">Berkelbacteria bacterium GW2011_GWA1_36_9</name>
    <dbReference type="NCBI Taxonomy" id="1618331"/>
    <lineage>
        <taxon>Bacteria</taxon>
        <taxon>Candidatus Berkelbacteria</taxon>
    </lineage>
</organism>
<reference evidence="2 3" key="1">
    <citation type="journal article" date="2015" name="Nature">
        <title>rRNA introns, odd ribosomes, and small enigmatic genomes across a large radiation of phyla.</title>
        <authorList>
            <person name="Brown C.T."/>
            <person name="Hug L.A."/>
            <person name="Thomas B.C."/>
            <person name="Sharon I."/>
            <person name="Castelle C.J."/>
            <person name="Singh A."/>
            <person name="Wilkins M.J."/>
            <person name="Williams K.H."/>
            <person name="Banfield J.F."/>
        </authorList>
    </citation>
    <scope>NUCLEOTIDE SEQUENCE [LARGE SCALE GENOMIC DNA]</scope>
</reference>
<dbReference type="EMBL" id="LBSM01000001">
    <property type="protein sequence ID" value="KKQ18870.1"/>
    <property type="molecule type" value="Genomic_DNA"/>
</dbReference>
<sequence length="223" mass="26889">MKRKCILTENQTYHIFNRSIANFCIFNHDNDFIRMLYLFRYFQIQNQPTKFSYFMDLKQVQQNGFNNYFNFISKDELKIIQIIAYCLMPTHIHLVLKQLSPNGISIFMSNVLNSYTRYFNTKHHRKGPLWESKFQNVLVNKDEQLLHLTRYIHLNPTSASLVKKPQDWQFSSYKEYLGQIDHPICQFNDLLEIHPKQYQNFVQDRIAYQKELSIIKKCLIDQS</sequence>
<dbReference type="Pfam" id="PF01797">
    <property type="entry name" value="Y1_Tnp"/>
    <property type="match status" value="1"/>
</dbReference>
<dbReference type="GO" id="GO:0006313">
    <property type="term" value="P:DNA transposition"/>
    <property type="evidence" value="ECO:0007669"/>
    <property type="project" value="InterPro"/>
</dbReference>
<dbReference type="Proteomes" id="UP000034508">
    <property type="component" value="Unassembled WGS sequence"/>
</dbReference>
<dbReference type="InterPro" id="IPR036515">
    <property type="entry name" value="Transposase_17_sf"/>
</dbReference>
<dbReference type="SMART" id="SM01321">
    <property type="entry name" value="Y1_Tnp"/>
    <property type="match status" value="1"/>
</dbReference>
<dbReference type="PANTHER" id="PTHR34322">
    <property type="entry name" value="TRANSPOSASE, Y1_TNP DOMAIN-CONTAINING"/>
    <property type="match status" value="1"/>
</dbReference>
<dbReference type="GO" id="GO:0003677">
    <property type="term" value="F:DNA binding"/>
    <property type="evidence" value="ECO:0007669"/>
    <property type="project" value="InterPro"/>
</dbReference>
<dbReference type="AlphaFoldDB" id="A0A0G0FYL2"/>
<dbReference type="Gene3D" id="3.30.70.1290">
    <property type="entry name" value="Transposase IS200-like"/>
    <property type="match status" value="1"/>
</dbReference>
<dbReference type="PATRIC" id="fig|1618331.3.peg.60"/>
<name>A0A0G0FYL2_9BACT</name>
<comment type="caution">
    <text evidence="2">The sequence shown here is derived from an EMBL/GenBank/DDBJ whole genome shotgun (WGS) entry which is preliminary data.</text>
</comment>
<accession>A0A0G0FYL2</accession>